<organism evidence="1 2">
    <name type="scientific">Thomasclavelia ramosa</name>
    <dbReference type="NCBI Taxonomy" id="1547"/>
    <lineage>
        <taxon>Bacteria</taxon>
        <taxon>Bacillati</taxon>
        <taxon>Bacillota</taxon>
        <taxon>Erysipelotrichia</taxon>
        <taxon>Erysipelotrichales</taxon>
        <taxon>Coprobacillaceae</taxon>
        <taxon>Thomasclavelia</taxon>
    </lineage>
</organism>
<proteinExistence type="predicted"/>
<evidence type="ECO:0000313" key="1">
    <source>
        <dbReference type="EMBL" id="MDB7086064.1"/>
    </source>
</evidence>
<dbReference type="EMBL" id="JAQLKE010000095">
    <property type="protein sequence ID" value="MDB7086064.1"/>
    <property type="molecule type" value="Genomic_DNA"/>
</dbReference>
<dbReference type="Proteomes" id="UP001211987">
    <property type="component" value="Unassembled WGS sequence"/>
</dbReference>
<sequence>MYKIIVDETATLFFLENKINVSNTLKKVKNKLELFPRSYESYKNHDNIRVIKVENLLLLYIIDESEKKIYIKDIIFSKSKVTFKL</sequence>
<protein>
    <submittedName>
        <fullName evidence="1">Uncharacterized protein</fullName>
    </submittedName>
</protein>
<name>A0AB35IRP3_9FIRM</name>
<dbReference type="RefSeq" id="WP_195992750.1">
    <property type="nucleotide sequence ID" value="NZ_JADPBJ010000037.1"/>
</dbReference>
<accession>A0AB35IRP3</accession>
<evidence type="ECO:0000313" key="2">
    <source>
        <dbReference type="Proteomes" id="UP001211987"/>
    </source>
</evidence>
<dbReference type="AlphaFoldDB" id="A0AB35IRP3"/>
<gene>
    <name evidence="1" type="ORF">PM738_20005</name>
</gene>
<comment type="caution">
    <text evidence="1">The sequence shown here is derived from an EMBL/GenBank/DDBJ whole genome shotgun (WGS) entry which is preliminary data.</text>
</comment>
<reference evidence="1" key="1">
    <citation type="submission" date="2023-01" db="EMBL/GenBank/DDBJ databases">
        <title>Human gut microbiome strain richness.</title>
        <authorList>
            <person name="Chen-Liaw A."/>
        </authorList>
    </citation>
    <scope>NUCLEOTIDE SEQUENCE</scope>
    <source>
        <strain evidence="1">1001217st2_G6_1001217B_191108</strain>
    </source>
</reference>